<name>D8MR27_ERWBE</name>
<keyword evidence="12" id="KW-1185">Reference proteome</keyword>
<dbReference type="SMART" id="SM00388">
    <property type="entry name" value="HisKA"/>
    <property type="match status" value="1"/>
</dbReference>
<gene>
    <name evidence="11" type="ordered locus">EbC_17530</name>
</gene>
<dbReference type="InterPro" id="IPR005467">
    <property type="entry name" value="His_kinase_dom"/>
</dbReference>
<dbReference type="InterPro" id="IPR003594">
    <property type="entry name" value="HATPase_dom"/>
</dbReference>
<dbReference type="GO" id="GO:0004721">
    <property type="term" value="F:phosphoprotein phosphatase activity"/>
    <property type="evidence" value="ECO:0007669"/>
    <property type="project" value="TreeGrafter"/>
</dbReference>
<dbReference type="SUPFAM" id="SSF47384">
    <property type="entry name" value="Homodimeric domain of signal transducing histidine kinase"/>
    <property type="match status" value="1"/>
</dbReference>
<dbReference type="GO" id="GO:0005886">
    <property type="term" value="C:plasma membrane"/>
    <property type="evidence" value="ECO:0007669"/>
    <property type="project" value="TreeGrafter"/>
</dbReference>
<dbReference type="STRING" id="634500.EbC_17530"/>
<protein>
    <recommendedName>
        <fullName evidence="3">histidine kinase</fullName>
        <ecNumber evidence="3">2.7.13.3</ecNumber>
    </recommendedName>
</protein>
<evidence type="ECO:0000259" key="10">
    <source>
        <dbReference type="PROSITE" id="PS50885"/>
    </source>
</evidence>
<dbReference type="Gene3D" id="1.10.287.130">
    <property type="match status" value="1"/>
</dbReference>
<feature type="transmembrane region" description="Helical" evidence="8">
    <location>
        <begin position="12"/>
        <end position="34"/>
    </location>
</feature>
<dbReference type="InterPro" id="IPR003660">
    <property type="entry name" value="HAMP_dom"/>
</dbReference>
<dbReference type="InterPro" id="IPR050351">
    <property type="entry name" value="BphY/WalK/GraS-like"/>
</dbReference>
<keyword evidence="7" id="KW-0902">Two-component regulatory system</keyword>
<evidence type="ECO:0000313" key="12">
    <source>
        <dbReference type="Proteomes" id="UP000008793"/>
    </source>
</evidence>
<dbReference type="eggNOG" id="COG2205">
    <property type="taxonomic scope" value="Bacteria"/>
</dbReference>
<dbReference type="InterPro" id="IPR003661">
    <property type="entry name" value="HisK_dim/P_dom"/>
</dbReference>
<dbReference type="GO" id="GO:0016036">
    <property type="term" value="P:cellular response to phosphate starvation"/>
    <property type="evidence" value="ECO:0007669"/>
    <property type="project" value="TreeGrafter"/>
</dbReference>
<keyword evidence="5" id="KW-0808">Transferase</keyword>
<evidence type="ECO:0000256" key="6">
    <source>
        <dbReference type="ARBA" id="ARBA00022777"/>
    </source>
</evidence>
<dbReference type="EC" id="2.7.13.3" evidence="3"/>
<evidence type="ECO:0000256" key="7">
    <source>
        <dbReference type="ARBA" id="ARBA00023012"/>
    </source>
</evidence>
<dbReference type="AlphaFoldDB" id="D8MR27"/>
<accession>D8MR27</accession>
<dbReference type="RefSeq" id="WP_013201777.1">
    <property type="nucleotide sequence ID" value="NC_014306.1"/>
</dbReference>
<evidence type="ECO:0000256" key="5">
    <source>
        <dbReference type="ARBA" id="ARBA00022679"/>
    </source>
</evidence>
<feature type="domain" description="Histidine kinase" evidence="9">
    <location>
        <begin position="176"/>
        <end position="390"/>
    </location>
</feature>
<reference evidence="11 12" key="1">
    <citation type="journal article" date="2010" name="BMC Genomics">
        <title>Genome comparison of the epiphytic bacteria Erwinia billingiae and E. tasmaniensis with the pear pathogen E. pyrifoliae.</title>
        <authorList>
            <person name="Kube M."/>
            <person name="Migdoll A.M."/>
            <person name="Gehring I."/>
            <person name="Heitmann K."/>
            <person name="Mayer Y."/>
            <person name="Kuhl H."/>
            <person name="Knaust F."/>
            <person name="Geider K."/>
            <person name="Reinhardt R."/>
        </authorList>
    </citation>
    <scope>NUCLEOTIDE SEQUENCE [LARGE SCALE GENOMIC DNA]</scope>
    <source>
        <strain evidence="11 12">Eb661</strain>
    </source>
</reference>
<dbReference type="Pfam" id="PF02518">
    <property type="entry name" value="HATPase_c"/>
    <property type="match status" value="1"/>
</dbReference>
<dbReference type="Proteomes" id="UP000008793">
    <property type="component" value="Chromosome"/>
</dbReference>
<dbReference type="GeneID" id="90511779"/>
<evidence type="ECO:0000256" key="3">
    <source>
        <dbReference type="ARBA" id="ARBA00012438"/>
    </source>
</evidence>
<dbReference type="EMBL" id="FP236843">
    <property type="protein sequence ID" value="CAX59284.1"/>
    <property type="molecule type" value="Genomic_DNA"/>
</dbReference>
<feature type="domain" description="HAMP" evidence="10">
    <location>
        <begin position="114"/>
        <end position="168"/>
    </location>
</feature>
<dbReference type="Pfam" id="PF00512">
    <property type="entry name" value="HisKA"/>
    <property type="match status" value="1"/>
</dbReference>
<proteinExistence type="predicted"/>
<dbReference type="PROSITE" id="PS50885">
    <property type="entry name" value="HAMP"/>
    <property type="match status" value="1"/>
</dbReference>
<dbReference type="PRINTS" id="PR00344">
    <property type="entry name" value="BCTRLSENSOR"/>
</dbReference>
<dbReference type="CDD" id="cd00082">
    <property type="entry name" value="HisKA"/>
    <property type="match status" value="1"/>
</dbReference>
<comment type="subcellular location">
    <subcellularLocation>
        <location evidence="2">Membrane</location>
    </subcellularLocation>
</comment>
<dbReference type="PROSITE" id="PS50109">
    <property type="entry name" value="HIS_KIN"/>
    <property type="match status" value="1"/>
</dbReference>
<dbReference type="PANTHER" id="PTHR45453">
    <property type="entry name" value="PHOSPHATE REGULON SENSOR PROTEIN PHOR"/>
    <property type="match status" value="1"/>
</dbReference>
<feature type="transmembrane region" description="Helical" evidence="8">
    <location>
        <begin position="91"/>
        <end position="110"/>
    </location>
</feature>
<comment type="catalytic activity">
    <reaction evidence="1">
        <text>ATP + protein L-histidine = ADP + protein N-phospho-L-histidine.</text>
        <dbReference type="EC" id="2.7.13.3"/>
    </reaction>
</comment>
<dbReference type="InterPro" id="IPR036890">
    <property type="entry name" value="HATPase_C_sf"/>
</dbReference>
<evidence type="ECO:0000256" key="4">
    <source>
        <dbReference type="ARBA" id="ARBA00022553"/>
    </source>
</evidence>
<dbReference type="SMART" id="SM00387">
    <property type="entry name" value="HATPase_c"/>
    <property type="match status" value="1"/>
</dbReference>
<evidence type="ECO:0000259" key="9">
    <source>
        <dbReference type="PROSITE" id="PS50109"/>
    </source>
</evidence>
<evidence type="ECO:0000256" key="1">
    <source>
        <dbReference type="ARBA" id="ARBA00000085"/>
    </source>
</evidence>
<evidence type="ECO:0000313" key="11">
    <source>
        <dbReference type="EMBL" id="CAX59284.1"/>
    </source>
</evidence>
<sequence>MSKISHQFLWRWICMRILALAIGTIVIIAALMWLRFALENMWIMQRMSPALKQEFQILLHNPTLNPARFHQIMDDRWGLQYSVPSIASPDWIALGVMIVIMIPVITLVGLRIARPLSAQFGSLVLAAGAVARGEFSTRAAQIKNAPTELVRFTADFNAMTAQLERYDRELQASHVAMAHELRSPLTAAIGRMQGMLDGVFQPEPEQLQMVMKQLQHLSRLTDELHLLSLADAGQLVLHHESLDITELLHERANWLTPQAEALGMAIVIREQAPRMITGDAFRLAQVFTIVMENALRYAAEGRRLSVWLESQGDRQSICFKDRGPGVAEDFLPSLFDRFTRADSSRARHSGGSGLGLSIARAICLAHGGDVVATLPDDGGLLITVMLPTDRDKNAQ</sequence>
<keyword evidence="8" id="KW-0472">Membrane</keyword>
<dbReference type="InterPro" id="IPR004358">
    <property type="entry name" value="Sig_transdc_His_kin-like_C"/>
</dbReference>
<evidence type="ECO:0000256" key="8">
    <source>
        <dbReference type="SAM" id="Phobius"/>
    </source>
</evidence>
<keyword evidence="6" id="KW-0418">Kinase</keyword>
<dbReference type="SUPFAM" id="SSF55874">
    <property type="entry name" value="ATPase domain of HSP90 chaperone/DNA topoisomerase II/histidine kinase"/>
    <property type="match status" value="1"/>
</dbReference>
<keyword evidence="8" id="KW-1133">Transmembrane helix</keyword>
<dbReference type="GO" id="GO:0000155">
    <property type="term" value="F:phosphorelay sensor kinase activity"/>
    <property type="evidence" value="ECO:0007669"/>
    <property type="project" value="InterPro"/>
</dbReference>
<keyword evidence="4" id="KW-0597">Phosphoprotein</keyword>
<dbReference type="KEGG" id="ebi:EbC_17530"/>
<dbReference type="Gene3D" id="6.10.340.10">
    <property type="match status" value="1"/>
</dbReference>
<evidence type="ECO:0000256" key="2">
    <source>
        <dbReference type="ARBA" id="ARBA00004370"/>
    </source>
</evidence>
<keyword evidence="8" id="KW-0812">Transmembrane</keyword>
<dbReference type="HOGENOM" id="CLU_000445_89_3_6"/>
<dbReference type="PANTHER" id="PTHR45453:SF1">
    <property type="entry name" value="PHOSPHATE REGULON SENSOR PROTEIN PHOR"/>
    <property type="match status" value="1"/>
</dbReference>
<dbReference type="InterPro" id="IPR036097">
    <property type="entry name" value="HisK_dim/P_sf"/>
</dbReference>
<organism evidence="12">
    <name type="scientific">Erwinia billingiae (strain Eb661)</name>
    <dbReference type="NCBI Taxonomy" id="634500"/>
    <lineage>
        <taxon>Bacteria</taxon>
        <taxon>Pseudomonadati</taxon>
        <taxon>Pseudomonadota</taxon>
        <taxon>Gammaproteobacteria</taxon>
        <taxon>Enterobacterales</taxon>
        <taxon>Erwiniaceae</taxon>
        <taxon>Erwinia</taxon>
    </lineage>
</organism>
<dbReference type="Gene3D" id="3.30.565.10">
    <property type="entry name" value="Histidine kinase-like ATPase, C-terminal domain"/>
    <property type="match status" value="1"/>
</dbReference>